<dbReference type="PANTHER" id="PTHR13234">
    <property type="entry name" value="GAMMA-INTERFERON INDUCIBLE LYSOSOMAL THIOL REDUCTASE GILT"/>
    <property type="match status" value="1"/>
</dbReference>
<evidence type="ECO:0000256" key="1">
    <source>
        <dbReference type="ARBA" id="ARBA00004613"/>
    </source>
</evidence>
<protein>
    <submittedName>
        <fullName evidence="7">Uncharacterized protein</fullName>
    </submittedName>
</protein>
<evidence type="ECO:0000256" key="4">
    <source>
        <dbReference type="ARBA" id="ARBA00022729"/>
    </source>
</evidence>
<name>A0A9W9Q1X7_9EURO</name>
<feature type="region of interest" description="Disordered" evidence="6">
    <location>
        <begin position="1"/>
        <end position="26"/>
    </location>
</feature>
<gene>
    <name evidence="7" type="ORF">N7476_004271</name>
</gene>
<keyword evidence="5" id="KW-0325">Glycoprotein</keyword>
<dbReference type="Pfam" id="PF03227">
    <property type="entry name" value="GILT"/>
    <property type="match status" value="1"/>
</dbReference>
<evidence type="ECO:0000256" key="5">
    <source>
        <dbReference type="ARBA" id="ARBA00023180"/>
    </source>
</evidence>
<keyword evidence="8" id="KW-1185">Reference proteome</keyword>
<keyword evidence="3" id="KW-0964">Secreted</keyword>
<dbReference type="GO" id="GO:0016671">
    <property type="term" value="F:oxidoreductase activity, acting on a sulfur group of donors, disulfide as acceptor"/>
    <property type="evidence" value="ECO:0007669"/>
    <property type="project" value="InterPro"/>
</dbReference>
<comment type="caution">
    <text evidence="7">The sequence shown here is derived from an EMBL/GenBank/DDBJ whole genome shotgun (WGS) entry which is preliminary data.</text>
</comment>
<dbReference type="InterPro" id="IPR004911">
    <property type="entry name" value="Interferon-induced_GILT"/>
</dbReference>
<keyword evidence="4" id="KW-0732">Signal</keyword>
<comment type="similarity">
    <text evidence="2">Belongs to the GILT family.</text>
</comment>
<proteinExistence type="inferred from homology"/>
<evidence type="ECO:0000256" key="6">
    <source>
        <dbReference type="SAM" id="MobiDB-lite"/>
    </source>
</evidence>
<dbReference type="PANTHER" id="PTHR13234:SF8">
    <property type="entry name" value="GAMMA-INTERFERON-INDUCIBLE LYSOSOMAL THIOL REDUCTASE"/>
    <property type="match status" value="1"/>
</dbReference>
<reference evidence="7" key="2">
    <citation type="journal article" date="2023" name="IMA Fungus">
        <title>Comparative genomic study of the Penicillium genus elucidates a diverse pangenome and 15 lateral gene transfer events.</title>
        <authorList>
            <person name="Petersen C."/>
            <person name="Sorensen T."/>
            <person name="Nielsen M.R."/>
            <person name="Sondergaard T.E."/>
            <person name="Sorensen J.L."/>
            <person name="Fitzpatrick D.A."/>
            <person name="Frisvad J.C."/>
            <person name="Nielsen K.L."/>
        </authorList>
    </citation>
    <scope>NUCLEOTIDE SEQUENCE</scope>
    <source>
        <strain evidence="7">IBT 21472</strain>
    </source>
</reference>
<evidence type="ECO:0000256" key="2">
    <source>
        <dbReference type="ARBA" id="ARBA00005679"/>
    </source>
</evidence>
<dbReference type="EMBL" id="JAPZBO010000003">
    <property type="protein sequence ID" value="KAJ5321269.1"/>
    <property type="molecule type" value="Genomic_DNA"/>
</dbReference>
<accession>A0A9W9Q1X7</accession>
<evidence type="ECO:0000256" key="3">
    <source>
        <dbReference type="ARBA" id="ARBA00022525"/>
    </source>
</evidence>
<organism evidence="7 8">
    <name type="scientific">Penicillium atrosanguineum</name>
    <dbReference type="NCBI Taxonomy" id="1132637"/>
    <lineage>
        <taxon>Eukaryota</taxon>
        <taxon>Fungi</taxon>
        <taxon>Dikarya</taxon>
        <taxon>Ascomycota</taxon>
        <taxon>Pezizomycotina</taxon>
        <taxon>Eurotiomycetes</taxon>
        <taxon>Eurotiomycetidae</taxon>
        <taxon>Eurotiales</taxon>
        <taxon>Aspergillaceae</taxon>
        <taxon>Penicillium</taxon>
    </lineage>
</organism>
<sequence>MEKLPIHTGDADGSDPENSSNSRRDRSIPPHRIAIAAGFLFCWYLFIKLAPTTELSHGCIKHHAPGSTVPGIPNSWAPDTPDQTWEEYNKQPQTDLVDTKIPLEAHIMSKCPDAQICLQRLVLPAMEQISDKVDFQLSFIASVTNDSSEIKCMHGPAECIGDMLILCAANLPFPPTDDEAMLPQSYPRTPIIRSLGFANCLINEYPRIPEREFVHQCALEYGIDFESLNTCASQQNDEPDNGENGGPPLSGIALLRNSALRSSSLDAKISCTVRLDEKTWCIHDSGAWKDCAQDGSNPQVLADEVERLYAERN</sequence>
<dbReference type="AlphaFoldDB" id="A0A9W9Q1X7"/>
<evidence type="ECO:0000313" key="8">
    <source>
        <dbReference type="Proteomes" id="UP001147746"/>
    </source>
</evidence>
<evidence type="ECO:0000313" key="7">
    <source>
        <dbReference type="EMBL" id="KAJ5321269.1"/>
    </source>
</evidence>
<dbReference type="GO" id="GO:0005576">
    <property type="term" value="C:extracellular region"/>
    <property type="evidence" value="ECO:0007669"/>
    <property type="project" value="UniProtKB-SubCell"/>
</dbReference>
<reference evidence="7" key="1">
    <citation type="submission" date="2022-12" db="EMBL/GenBank/DDBJ databases">
        <authorList>
            <person name="Petersen C."/>
        </authorList>
    </citation>
    <scope>NUCLEOTIDE SEQUENCE</scope>
    <source>
        <strain evidence="7">IBT 21472</strain>
    </source>
</reference>
<dbReference type="Proteomes" id="UP001147746">
    <property type="component" value="Unassembled WGS sequence"/>
</dbReference>
<comment type="subcellular location">
    <subcellularLocation>
        <location evidence="1">Secreted</location>
    </subcellularLocation>
</comment>